<dbReference type="InterPro" id="IPR011032">
    <property type="entry name" value="GroES-like_sf"/>
</dbReference>
<gene>
    <name evidence="3" type="ORF">FF36_05776</name>
</gene>
<name>A0A0D8B747_9ACTN</name>
<feature type="domain" description="Enoyl reductase (ER)" evidence="2">
    <location>
        <begin position="14"/>
        <end position="314"/>
    </location>
</feature>
<dbReference type="AlphaFoldDB" id="A0A0D8B747"/>
<dbReference type="InterPro" id="IPR036291">
    <property type="entry name" value="NAD(P)-bd_dom_sf"/>
</dbReference>
<dbReference type="PATRIC" id="fig|1502723.3.peg.6401"/>
<dbReference type="SMART" id="SM00829">
    <property type="entry name" value="PKS_ER"/>
    <property type="match status" value="1"/>
</dbReference>
<dbReference type="Pfam" id="PF13602">
    <property type="entry name" value="ADH_zinc_N_2"/>
    <property type="match status" value="1"/>
</dbReference>
<comment type="caution">
    <text evidence="3">The sequence shown here is derived from an EMBL/GenBank/DDBJ whole genome shotgun (WGS) entry which is preliminary data.</text>
</comment>
<reference evidence="4" key="1">
    <citation type="submission" date="2015-02" db="EMBL/GenBank/DDBJ databases">
        <title>Draft Genome of Frankia sp. CpI1-S.</title>
        <authorList>
            <person name="Oshone R.T."/>
            <person name="Ngom M."/>
            <person name="Ghodhbane-Gtari F."/>
            <person name="Gtari M."/>
            <person name="Morris K."/>
            <person name="Thomas K."/>
            <person name="Sen A."/>
            <person name="Tisa L.S."/>
        </authorList>
    </citation>
    <scope>NUCLEOTIDE SEQUENCE [LARGE SCALE GENOMIC DNA]</scope>
    <source>
        <strain evidence="4">CpI1-S</strain>
    </source>
</reference>
<reference evidence="3 4" key="2">
    <citation type="journal article" date="2016" name="Genome Announc.">
        <title>Permanent Draft Genome Sequences for Two Variants of Frankia sp. Strain CpI1, the First Frankia Strain Isolated from Root Nodules of Comptonia peregrina.</title>
        <authorList>
            <person name="Oshone R."/>
            <person name="Hurst S.G.IV."/>
            <person name="Abebe-Akele F."/>
            <person name="Simpson S."/>
            <person name="Morris K."/>
            <person name="Thomas W.K."/>
            <person name="Tisa L.S."/>
        </authorList>
    </citation>
    <scope>NUCLEOTIDE SEQUENCE [LARGE SCALE GENOMIC DNA]</scope>
    <source>
        <strain evidence="4">CpI1-S</strain>
    </source>
</reference>
<dbReference type="PANTHER" id="PTHR44154:SF1">
    <property type="entry name" value="QUINONE OXIDOREDUCTASE"/>
    <property type="match status" value="1"/>
</dbReference>
<dbReference type="Gene3D" id="3.40.50.720">
    <property type="entry name" value="NAD(P)-binding Rossmann-like Domain"/>
    <property type="match status" value="1"/>
</dbReference>
<protein>
    <submittedName>
        <fullName evidence="3">Zn-dependent oxidoreductase, NADPH:quinone reductase</fullName>
    </submittedName>
</protein>
<evidence type="ECO:0000256" key="1">
    <source>
        <dbReference type="ARBA" id="ARBA00022857"/>
    </source>
</evidence>
<dbReference type="InterPro" id="IPR013154">
    <property type="entry name" value="ADH-like_N"/>
</dbReference>
<dbReference type="Proteomes" id="UP000032545">
    <property type="component" value="Unassembled WGS sequence"/>
</dbReference>
<dbReference type="SUPFAM" id="SSF50129">
    <property type="entry name" value="GroES-like"/>
    <property type="match status" value="1"/>
</dbReference>
<dbReference type="EMBL" id="JYFN01000078">
    <property type="protein sequence ID" value="KJE19925.1"/>
    <property type="molecule type" value="Genomic_DNA"/>
</dbReference>
<keyword evidence="4" id="KW-1185">Reference proteome</keyword>
<evidence type="ECO:0000259" key="2">
    <source>
        <dbReference type="SMART" id="SM00829"/>
    </source>
</evidence>
<dbReference type="InterPro" id="IPR020843">
    <property type="entry name" value="ER"/>
</dbReference>
<dbReference type="CDD" id="cd05289">
    <property type="entry name" value="MDR_like_2"/>
    <property type="match status" value="1"/>
</dbReference>
<dbReference type="PANTHER" id="PTHR44154">
    <property type="entry name" value="QUINONE OXIDOREDUCTASE"/>
    <property type="match status" value="1"/>
</dbReference>
<evidence type="ECO:0000313" key="3">
    <source>
        <dbReference type="EMBL" id="KJE19925.1"/>
    </source>
</evidence>
<organism evidence="3 4">
    <name type="scientific">Frankia torreyi</name>
    <dbReference type="NCBI Taxonomy" id="1856"/>
    <lineage>
        <taxon>Bacteria</taxon>
        <taxon>Bacillati</taxon>
        <taxon>Actinomycetota</taxon>
        <taxon>Actinomycetes</taxon>
        <taxon>Frankiales</taxon>
        <taxon>Frankiaceae</taxon>
        <taxon>Frankia</taxon>
    </lineage>
</organism>
<sequence>MSSVMRAVGVVEFGGPEALRIVDVPERHAGPGEVRIRSAAATVSPTDTFTRSGDRAKWLSKWAPPYVPGMDVAGVLDEIGEGVSTDLAIGDHVMAIVVPAASNGGYAEQVVVPAESVARVPAGVGDVAASTLPMNGLTARLALDLLGLTPGQTLAVTGAAGCFGGYTVQLAKADGLRVVADASEADTELVRGLGADIVVRRGDDVAQRIRAAVPGGVDGLADGSIQNDALLGAIRDGGGFAAVRPFQGETERGITVHQVWVRSYAREQAKLDRLRQLVEEGALTLRVAKAIPAEQAAEAHRLLEKGGVRGRLVLTW</sequence>
<dbReference type="InterPro" id="IPR051603">
    <property type="entry name" value="Zinc-ADH_QOR/CCCR"/>
</dbReference>
<evidence type="ECO:0000313" key="4">
    <source>
        <dbReference type="Proteomes" id="UP000032545"/>
    </source>
</evidence>
<proteinExistence type="predicted"/>
<dbReference type="Pfam" id="PF08240">
    <property type="entry name" value="ADH_N"/>
    <property type="match status" value="1"/>
</dbReference>
<dbReference type="GO" id="GO:0016491">
    <property type="term" value="F:oxidoreductase activity"/>
    <property type="evidence" value="ECO:0007669"/>
    <property type="project" value="InterPro"/>
</dbReference>
<accession>A0A0D8B747</accession>
<dbReference type="Gene3D" id="3.90.180.10">
    <property type="entry name" value="Medium-chain alcohol dehydrogenases, catalytic domain"/>
    <property type="match status" value="1"/>
</dbReference>
<keyword evidence="1" id="KW-0521">NADP</keyword>
<dbReference type="SUPFAM" id="SSF51735">
    <property type="entry name" value="NAD(P)-binding Rossmann-fold domains"/>
    <property type="match status" value="1"/>
</dbReference>